<dbReference type="AlphaFoldDB" id="A0A1H9FN98"/>
<proteinExistence type="predicted"/>
<evidence type="ECO:0000313" key="2">
    <source>
        <dbReference type="Proteomes" id="UP000198749"/>
    </source>
</evidence>
<dbReference type="Proteomes" id="UP000198749">
    <property type="component" value="Unassembled WGS sequence"/>
</dbReference>
<sequence length="86" mass="9566">MALMTPETPHSNFAFLAEYDPIFQQLANAAERSFSRDPNTTLIKLRQLAEALNLCIHALGASPQPAAAQIRSRRICRGELTADWRA</sequence>
<accession>A0A1H9FN98</accession>
<evidence type="ECO:0000313" key="1">
    <source>
        <dbReference type="EMBL" id="SEQ39366.1"/>
    </source>
</evidence>
<gene>
    <name evidence="1" type="ORF">SAMN03080615_01350</name>
</gene>
<organism evidence="1 2">
    <name type="scientific">Amphritea atlantica</name>
    <dbReference type="NCBI Taxonomy" id="355243"/>
    <lineage>
        <taxon>Bacteria</taxon>
        <taxon>Pseudomonadati</taxon>
        <taxon>Pseudomonadota</taxon>
        <taxon>Gammaproteobacteria</taxon>
        <taxon>Oceanospirillales</taxon>
        <taxon>Oceanospirillaceae</taxon>
        <taxon>Amphritea</taxon>
    </lineage>
</organism>
<reference evidence="2" key="1">
    <citation type="submission" date="2016-10" db="EMBL/GenBank/DDBJ databases">
        <authorList>
            <person name="Varghese N."/>
            <person name="Submissions S."/>
        </authorList>
    </citation>
    <scope>NUCLEOTIDE SEQUENCE [LARGE SCALE GENOMIC DNA]</scope>
    <source>
        <strain evidence="2">DSM 18887</strain>
    </source>
</reference>
<name>A0A1H9FN98_9GAMM</name>
<keyword evidence="2" id="KW-1185">Reference proteome</keyword>
<dbReference type="EMBL" id="FOGB01000003">
    <property type="protein sequence ID" value="SEQ39366.1"/>
    <property type="molecule type" value="Genomic_DNA"/>
</dbReference>
<dbReference type="STRING" id="355243.SAMN03080615_01350"/>
<protein>
    <submittedName>
        <fullName evidence="1">Uncharacterized protein</fullName>
    </submittedName>
</protein>
<dbReference type="RefSeq" id="WP_091355702.1">
    <property type="nucleotide sequence ID" value="NZ_AP025284.1"/>
</dbReference>